<organism evidence="1 2">
    <name type="scientific">Candida africana</name>
    <dbReference type="NCBI Taxonomy" id="241526"/>
    <lineage>
        <taxon>Eukaryota</taxon>
        <taxon>Fungi</taxon>
        <taxon>Dikarya</taxon>
        <taxon>Ascomycota</taxon>
        <taxon>Saccharomycotina</taxon>
        <taxon>Pichiomycetes</taxon>
        <taxon>Debaryomycetaceae</taxon>
        <taxon>Candida/Lodderomyces clade</taxon>
        <taxon>Candida</taxon>
    </lineage>
</organism>
<dbReference type="Proteomes" id="UP000742417">
    <property type="component" value="Unassembled WGS sequence"/>
</dbReference>
<feature type="non-terminal residue" evidence="1">
    <location>
        <position position="1"/>
    </location>
</feature>
<dbReference type="EMBL" id="JAENJO010000007">
    <property type="protein sequence ID" value="KAG8202242.1"/>
    <property type="molecule type" value="Genomic_DNA"/>
</dbReference>
<reference evidence="1" key="1">
    <citation type="submission" date="2020-12" db="EMBL/GenBank/DDBJ databases">
        <title>Draft Genome of Candida africana.</title>
        <authorList>
            <person name="Ayanbimpe G.M."/>
            <person name="Enweani I.B."/>
            <person name="Aguiyi J.C."/>
            <person name="Nnadi U.P."/>
            <person name="Izam Y."/>
            <person name="Ubani A."/>
            <person name="Ngene A.C."/>
        </authorList>
    </citation>
    <scope>NUCLEOTIDE SEQUENCE</scope>
    <source>
        <strain evidence="1">CEC4854</strain>
    </source>
</reference>
<accession>A0ACB7FLF0</accession>
<protein>
    <submittedName>
        <fullName evidence="1">Uncharacterized protein</fullName>
    </submittedName>
</protein>
<gene>
    <name evidence="1" type="ORF">GWM34_02817</name>
</gene>
<sequence length="1130" mass="130039">MTVPYKRKHDADSIFDARNGGEGVSEYMSQLLINSSDQPRKRRTMTQAPSRNGRESASETESISGADSDSDGESDDDEDDEDDEDDDDDEEEEDDDDVGSDPAKAGVIEKLTLKNFMCHDSFELKLGPQLNFIIGRNGSGKSAILTGISVGLGAKATDTNRGSTIRDLIKDGKSTSRITVVLKNEGSDAYKPDVFGKKIIIERKLQRSGSNTYSIKNEAGKVVSNKKSVLDEILYKFSITIDNPLAFLSQDKAREFLTSSSDKNKYEYFMDGAFITDILENYTSISNNVQVLDNKVRQAEEYTKVAKQEYKAIAKVHNAHRTNDALRNKLEMLNAKIYWFNVQTIEKKIDQENRQKDTCLQEIEQAKNQIDVCEKEIEAKIPRKDAADQQVKEVESQIKDIVEEFEGLRSKRSEMKSELEINKKETKKNIDEMNSLKEDITRTESKIEQERRRIQELQGGNKEKMAEELEKLNSEIDELESQLENLKKQLVEMQDNPDPELRSVSQQREKSRQKIADLQNQKRQLEKESVSKYSPWGSRMAELIKAIKRHPDWVQEPIGPIGSYIHVKNQYNNWKPLLSTILNKTLDSFIVTNEGDRSRLDRLLKQYQIRSNIIVKKTERLNYASGKADSAFTTVLDMLNVENDTILYALIDINSIEKNVIVESASEARDSCRRRNVQNSLVLFRKDSGHRMSYQNNTFRQDPIYYQNGMAKFGVANMSDLISDLQRELDEEHRHQNDLERRARSIKMKLDAKRDNLVSESRAIKRNLDQLKRNRSTLEDQLEVEVDYSNITTLEARIEDNNEQIRRLVALNEALLENLSQMNENYKDLKQQIEDCKSKKVKHETIREKFVKQLVEIETEIETQEDLKKRYLYKITELEDRIKRADDILAEGNRKLEEFVAKAEEHCSRDRVTIYPNDTQETIAQDYQETRFDLERAESALGTSLEEVLDQLEKAKAKCDKAEGELESLSSASRKLNAEVNARFNFLHTTIQSSIQEAKRTFEKAMWLRGFQGTLKFDFAEKTLQLNVQTGNDEKKRTVESLSGGEKSFSQIALLLSIWKVMNSRIRGLDEFDVYMDSVNRSISIKLLLKELKRYPKSQNIFITPQDIAVVGELNDKGVKIHKMSAPREE</sequence>
<name>A0ACB7FLF0_9ASCO</name>
<evidence type="ECO:0000313" key="2">
    <source>
        <dbReference type="Proteomes" id="UP000742417"/>
    </source>
</evidence>
<keyword evidence="2" id="KW-1185">Reference proteome</keyword>
<evidence type="ECO:0000313" key="1">
    <source>
        <dbReference type="EMBL" id="KAG8202242.1"/>
    </source>
</evidence>
<comment type="caution">
    <text evidence="1">The sequence shown here is derived from an EMBL/GenBank/DDBJ whole genome shotgun (WGS) entry which is preliminary data.</text>
</comment>
<proteinExistence type="predicted"/>